<sequence>MAGLDRREAGASGPTGSAGPRRPKRRRRQQELQGKQQPAPRQGQRSKEKRKVNCKPRNQDGQEIPFRLREIMRARQQMKNPVSNKRKKRDAQVVFRKTLEKEAKGPESDIAVPRFKQRKRESDRAYIQRMEQAAQHVLFLSRNQATRQPEAQEAPRREKSERKRAFQKRRQDKARQRKEDKVADRLERELLRDTIKFGEVALQPPDLAARPRKSLVRGQPDRKALLLKTLLGPGCVSQPPKPSLARQRIVEEERERVVQAYRTLKKLKQQPGPRSAHLLPWKKPAAGL</sequence>
<gene>
    <name evidence="3" type="primary">CCDC137</name>
</gene>
<feature type="compositionally biased region" description="Basic and acidic residues" evidence="1">
    <location>
        <begin position="97"/>
        <end position="107"/>
    </location>
</feature>
<dbReference type="InterPro" id="IPR026680">
    <property type="entry name" value="CCDC137"/>
</dbReference>
<dbReference type="PANTHER" id="PTHR21838:SF2">
    <property type="entry name" value="COILED-COIL DOMAIN-CONTAINING PROTEIN 137"/>
    <property type="match status" value="1"/>
</dbReference>
<dbReference type="GeneID" id="103214013"/>
<feature type="region of interest" description="Disordered" evidence="1">
    <location>
        <begin position="1"/>
        <end position="128"/>
    </location>
</feature>
<dbReference type="CTD" id="339230"/>
<organism evidence="2 3">
    <name type="scientific">Orycteropus afer afer</name>
    <dbReference type="NCBI Taxonomy" id="1230840"/>
    <lineage>
        <taxon>Eukaryota</taxon>
        <taxon>Metazoa</taxon>
        <taxon>Chordata</taxon>
        <taxon>Craniata</taxon>
        <taxon>Vertebrata</taxon>
        <taxon>Euteleostomi</taxon>
        <taxon>Mammalia</taxon>
        <taxon>Eutheria</taxon>
        <taxon>Afrotheria</taxon>
        <taxon>Tubulidentata</taxon>
        <taxon>Orycteropodidae</taxon>
        <taxon>Orycteropus</taxon>
    </lineage>
</organism>
<keyword evidence="2" id="KW-1185">Reference proteome</keyword>
<feature type="region of interest" description="Disordered" evidence="1">
    <location>
        <begin position="140"/>
        <end position="181"/>
    </location>
</feature>
<feature type="region of interest" description="Disordered" evidence="1">
    <location>
        <begin position="266"/>
        <end position="288"/>
    </location>
</feature>
<evidence type="ECO:0000313" key="3">
    <source>
        <dbReference type="RefSeq" id="XP_007958002.1"/>
    </source>
</evidence>
<dbReference type="GO" id="GO:0005634">
    <property type="term" value="C:nucleus"/>
    <property type="evidence" value="ECO:0007669"/>
    <property type="project" value="TreeGrafter"/>
</dbReference>
<feature type="compositionally biased region" description="Basic and acidic residues" evidence="1">
    <location>
        <begin position="153"/>
        <end position="164"/>
    </location>
</feature>
<evidence type="ECO:0000256" key="1">
    <source>
        <dbReference type="SAM" id="MobiDB-lite"/>
    </source>
</evidence>
<reference evidence="3" key="1">
    <citation type="submission" date="2025-08" db="UniProtKB">
        <authorList>
            <consortium name="RefSeq"/>
        </authorList>
    </citation>
    <scope>IDENTIFICATION</scope>
</reference>
<dbReference type="PANTHER" id="PTHR21838">
    <property type="entry name" value="COILED-COIL DOMAIN-CONTAINING PROTEIN 137"/>
    <property type="match status" value="1"/>
</dbReference>
<dbReference type="Proteomes" id="UP000694850">
    <property type="component" value="Unplaced"/>
</dbReference>
<feature type="compositionally biased region" description="Low complexity" evidence="1">
    <location>
        <begin position="10"/>
        <end position="20"/>
    </location>
</feature>
<proteinExistence type="predicted"/>
<dbReference type="OrthoDB" id="5876637at2759"/>
<accession>A0A8B7BE68</accession>
<protein>
    <submittedName>
        <fullName evidence="3">Coiled-coil domain-containing protein 137</fullName>
    </submittedName>
</protein>
<name>A0A8B7BE68_ORYAF</name>
<evidence type="ECO:0000313" key="2">
    <source>
        <dbReference type="Proteomes" id="UP000694850"/>
    </source>
</evidence>
<dbReference type="AlphaFoldDB" id="A0A8B7BE68"/>
<dbReference type="RefSeq" id="XP_007958002.1">
    <property type="nucleotide sequence ID" value="XM_007959811.1"/>
</dbReference>